<comment type="caution">
    <text evidence="3">The sequence shown here is derived from an EMBL/GenBank/DDBJ whole genome shotgun (WGS) entry which is preliminary data.</text>
</comment>
<keyword evidence="1" id="KW-0732">Signal</keyword>
<feature type="signal peptide" evidence="1">
    <location>
        <begin position="1"/>
        <end position="17"/>
    </location>
</feature>
<feature type="chain" id="PRO_5019856115" evidence="1">
    <location>
        <begin position="18"/>
        <end position="97"/>
    </location>
</feature>
<evidence type="ECO:0000313" key="4">
    <source>
        <dbReference type="Proteomes" id="UP000292052"/>
    </source>
</evidence>
<reference evidence="3 4" key="1">
    <citation type="submission" date="2017-03" db="EMBL/GenBank/DDBJ databases">
        <title>Genome of the blue death feigning beetle - Asbolus verrucosus.</title>
        <authorList>
            <person name="Rider S.D."/>
        </authorList>
    </citation>
    <scope>NUCLEOTIDE SEQUENCE [LARGE SCALE GENOMIC DNA]</scope>
    <source>
        <strain evidence="3">Butters</strain>
        <tissue evidence="3">Head and leg muscle</tissue>
    </source>
</reference>
<proteinExistence type="predicted"/>
<name>A0A482VBQ0_ASBVE</name>
<dbReference type="Proteomes" id="UP000292052">
    <property type="component" value="Unassembled WGS sequence"/>
</dbReference>
<dbReference type="OrthoDB" id="5855924at2759"/>
<evidence type="ECO:0000259" key="2">
    <source>
        <dbReference type="SMART" id="SM00848"/>
    </source>
</evidence>
<organism evidence="3 4">
    <name type="scientific">Asbolus verrucosus</name>
    <name type="common">Desert ironclad beetle</name>
    <dbReference type="NCBI Taxonomy" id="1661398"/>
    <lineage>
        <taxon>Eukaryota</taxon>
        <taxon>Metazoa</taxon>
        <taxon>Ecdysozoa</taxon>
        <taxon>Arthropoda</taxon>
        <taxon>Hexapoda</taxon>
        <taxon>Insecta</taxon>
        <taxon>Pterygota</taxon>
        <taxon>Neoptera</taxon>
        <taxon>Endopterygota</taxon>
        <taxon>Coleoptera</taxon>
        <taxon>Polyphaga</taxon>
        <taxon>Cucujiformia</taxon>
        <taxon>Tenebrionidae</taxon>
        <taxon>Pimeliinae</taxon>
        <taxon>Asbolus</taxon>
    </lineage>
</organism>
<dbReference type="Pfam" id="PF08246">
    <property type="entry name" value="Inhibitor_I29"/>
    <property type="match status" value="1"/>
</dbReference>
<accession>A0A482VBQ0</accession>
<gene>
    <name evidence="3" type="ORF">BDFB_014164</name>
</gene>
<dbReference type="Gene3D" id="1.10.287.2250">
    <property type="match status" value="1"/>
</dbReference>
<feature type="domain" description="Cathepsin propeptide inhibitor" evidence="2">
    <location>
        <begin position="28"/>
        <end position="88"/>
    </location>
</feature>
<dbReference type="InterPro" id="IPR038765">
    <property type="entry name" value="Papain-like_cys_pep_sf"/>
</dbReference>
<sequence length="97" mass="11608">MKLFLLLLMAIVCGVQCALTDEEINQKWIEFKETYEKYYADPEEDNFRKQIFIESLQKVEAHNEKYNQGLVTYTLGINQFSDLTKEEMSKYHGYRRP</sequence>
<dbReference type="STRING" id="1661398.A0A482VBQ0"/>
<dbReference type="InterPro" id="IPR013201">
    <property type="entry name" value="Prot_inhib_I29"/>
</dbReference>
<dbReference type="AlphaFoldDB" id="A0A482VBQ0"/>
<evidence type="ECO:0000256" key="1">
    <source>
        <dbReference type="SAM" id="SignalP"/>
    </source>
</evidence>
<dbReference type="EMBL" id="QDEB01117176">
    <property type="protein sequence ID" value="RZB40635.1"/>
    <property type="molecule type" value="Genomic_DNA"/>
</dbReference>
<evidence type="ECO:0000313" key="3">
    <source>
        <dbReference type="EMBL" id="RZB40635.1"/>
    </source>
</evidence>
<keyword evidence="4" id="KW-1185">Reference proteome</keyword>
<protein>
    <submittedName>
        <fullName evidence="3">Inhibitor I29 domain containing protein</fullName>
    </submittedName>
</protein>
<dbReference type="SUPFAM" id="SSF54001">
    <property type="entry name" value="Cysteine proteinases"/>
    <property type="match status" value="1"/>
</dbReference>
<dbReference type="SMART" id="SM00848">
    <property type="entry name" value="Inhibitor_I29"/>
    <property type="match status" value="1"/>
</dbReference>